<proteinExistence type="predicted"/>
<keyword evidence="1" id="KW-1133">Transmembrane helix</keyword>
<feature type="signal peptide" evidence="2">
    <location>
        <begin position="1"/>
        <end position="31"/>
    </location>
</feature>
<keyword evidence="1" id="KW-0812">Transmembrane</keyword>
<evidence type="ECO:0008006" key="4">
    <source>
        <dbReference type="Google" id="ProtNLM"/>
    </source>
</evidence>
<evidence type="ECO:0000313" key="3">
    <source>
        <dbReference type="EMBL" id="XCM80596.1"/>
    </source>
</evidence>
<evidence type="ECO:0000256" key="1">
    <source>
        <dbReference type="SAM" id="Phobius"/>
    </source>
</evidence>
<dbReference type="AlphaFoldDB" id="A0AAU8JW57"/>
<feature type="chain" id="PRO_5043437217" description="LPXTG-motif cell wall-anchored protein" evidence="2">
    <location>
        <begin position="32"/>
        <end position="292"/>
    </location>
</feature>
<dbReference type="KEGG" id="kcm:ABWK59_17555"/>
<protein>
    <recommendedName>
        <fullName evidence="4">LPXTG-motif cell wall-anchored protein</fullName>
    </recommendedName>
</protein>
<keyword evidence="1" id="KW-0472">Membrane</keyword>
<feature type="transmembrane region" description="Helical" evidence="1">
    <location>
        <begin position="267"/>
        <end position="286"/>
    </location>
</feature>
<keyword evidence="2" id="KW-0732">Signal</keyword>
<dbReference type="RefSeq" id="WP_354641532.1">
    <property type="nucleotide sequence ID" value="NZ_CP159872.1"/>
</dbReference>
<evidence type="ECO:0000256" key="2">
    <source>
        <dbReference type="SAM" id="SignalP"/>
    </source>
</evidence>
<dbReference type="EMBL" id="CP159872">
    <property type="protein sequence ID" value="XCM80596.1"/>
    <property type="molecule type" value="Genomic_DNA"/>
</dbReference>
<gene>
    <name evidence="3" type="ORF">ABWK59_17555</name>
</gene>
<reference evidence="3" key="1">
    <citation type="submission" date="2024-06" db="EMBL/GenBank/DDBJ databases">
        <title>The genome sequences of Kitasatospora sp. strain HUAS MG31.</title>
        <authorList>
            <person name="Mo P."/>
        </authorList>
    </citation>
    <scope>NUCLEOTIDE SEQUENCE</scope>
    <source>
        <strain evidence="3">HUAS MG31</strain>
    </source>
</reference>
<sequence>MRAPVISRFVRNSLATSAAALTLGIGLPLLAGTPAWACGADSPAAAVQPAEHHAQDAVSSFIAPFPTSVTAGGAKVEVGVEQANFTGQPYQHLAPGFALFASEPSSTDPNRVVNLQPEHVTVEVLHQGTWKRLNLAPGCDPALSADTSPVAEPLADGRAHRYTFRIGLSAKAPKELKTIDVHTGGGVNGGVASFTLAIARPKAPTAPSTAAPAPTVTATAAVEAESKAAPVSQAVLTGGTRAAATTEAAEQSPAQLAETGSVTPTRFLFVSGAFALLLGGGVLYGVRRIAKR</sequence>
<accession>A0AAU8JW57</accession>
<name>A0AAU8JW57_9ACTN</name>
<organism evidence="3">
    <name type="scientific">Kitasatospora camelliae</name>
    <dbReference type="NCBI Taxonomy" id="3156397"/>
    <lineage>
        <taxon>Bacteria</taxon>
        <taxon>Bacillati</taxon>
        <taxon>Actinomycetota</taxon>
        <taxon>Actinomycetes</taxon>
        <taxon>Kitasatosporales</taxon>
        <taxon>Streptomycetaceae</taxon>
        <taxon>Kitasatospora</taxon>
    </lineage>
</organism>